<dbReference type="RefSeq" id="WP_103435956.1">
    <property type="nucleotide sequence ID" value="NZ_MIND01000018.1"/>
</dbReference>
<dbReference type="PROSITE" id="PS00409">
    <property type="entry name" value="PROKAR_NTER_METHYL"/>
    <property type="match status" value="1"/>
</dbReference>
<proteinExistence type="predicted"/>
<dbReference type="InterPro" id="IPR012902">
    <property type="entry name" value="N_methyl_site"/>
</dbReference>
<evidence type="ECO:0000313" key="1">
    <source>
        <dbReference type="EMBL" id="POF87625.1"/>
    </source>
</evidence>
<comment type="caution">
    <text evidence="1">The sequence shown here is derived from an EMBL/GenBank/DDBJ whole genome shotgun (WGS) entry which is preliminary data.</text>
</comment>
<dbReference type="EMBL" id="MIND01000018">
    <property type="protein sequence ID" value="POF87625.1"/>
    <property type="molecule type" value="Genomic_DNA"/>
</dbReference>
<gene>
    <name evidence="1" type="ORF">BGP80_06430</name>
</gene>
<reference evidence="1 2" key="2">
    <citation type="submission" date="2018-03" db="EMBL/GenBank/DDBJ databases">
        <title>Draft genome of Pseudomonas putida strain KT-27.</title>
        <authorList>
            <person name="Yoshizawa S."/>
            <person name="Khan N.H."/>
            <person name="Nishimura M."/>
            <person name="Chiura H.X."/>
            <person name="Ogura Y."/>
            <person name="Hayashi T."/>
            <person name="Kogure K."/>
        </authorList>
    </citation>
    <scope>NUCLEOTIDE SEQUENCE [LARGE SCALE GENOMIC DNA]</scope>
    <source>
        <strain evidence="1 2">KT-27</strain>
    </source>
</reference>
<evidence type="ECO:0000313" key="2">
    <source>
        <dbReference type="Proteomes" id="UP000237194"/>
    </source>
</evidence>
<dbReference type="AlphaFoldDB" id="A0A2S3W9L9"/>
<organism evidence="1 2">
    <name type="scientific">Pseudomonas putida</name>
    <name type="common">Arthrobacter siderocapsulatus</name>
    <dbReference type="NCBI Taxonomy" id="303"/>
    <lineage>
        <taxon>Bacteria</taxon>
        <taxon>Pseudomonadati</taxon>
        <taxon>Pseudomonadota</taxon>
        <taxon>Gammaproteobacteria</taxon>
        <taxon>Pseudomonadales</taxon>
        <taxon>Pseudomonadaceae</taxon>
        <taxon>Pseudomonas</taxon>
    </lineage>
</organism>
<dbReference type="Proteomes" id="UP000237194">
    <property type="component" value="Unassembled WGS sequence"/>
</dbReference>
<reference evidence="1 2" key="1">
    <citation type="submission" date="2016-08" db="EMBL/GenBank/DDBJ databases">
        <authorList>
            <person name="Seilhamer J.J."/>
        </authorList>
    </citation>
    <scope>NUCLEOTIDE SEQUENCE [LARGE SCALE GENOMIC DNA]</scope>
    <source>
        <strain evidence="1 2">KT-27</strain>
    </source>
</reference>
<dbReference type="Pfam" id="PF07963">
    <property type="entry name" value="N_methyl"/>
    <property type="match status" value="1"/>
</dbReference>
<name>A0A2S3W9L9_PSEPU</name>
<protein>
    <submittedName>
        <fullName evidence="1">Pilus assembly protein PilW</fullName>
    </submittedName>
</protein>
<sequence length="217" mass="23550">MNGSQAGFSLLEGLLALALGLMLLAAASQVFVATVQAWRLQGALAQQQEDARLALQRIAQDIRMTGVFGCLRLRASDFDSPSAAAAFARPVQISQGGAQLSLLVGQLPGSASRPDWTVLSDCRSWAQVRADAHEGDEQTLALPVSRITYELRDGSLRVVRRGSPQALIDNVRSLHANLVTNAQGQRVDLQLSLFDPQHDLEQRYAISVALRNRLPEQ</sequence>
<accession>A0A2S3W9L9</accession>